<protein>
    <submittedName>
        <fullName evidence="11">N-acetylneuraminate 9-O-acetyltransferase-like isoform X1</fullName>
    </submittedName>
</protein>
<evidence type="ECO:0000256" key="1">
    <source>
        <dbReference type="ARBA" id="ARBA00004141"/>
    </source>
</evidence>
<accession>A0A8B8DL06</accession>
<evidence type="ECO:0000259" key="9">
    <source>
        <dbReference type="Pfam" id="PF07779"/>
    </source>
</evidence>
<gene>
    <name evidence="11" type="primary">LOC111127539</name>
</gene>
<dbReference type="GO" id="GO:0005975">
    <property type="term" value="P:carbohydrate metabolic process"/>
    <property type="evidence" value="ECO:0007669"/>
    <property type="project" value="UniProtKB-ARBA"/>
</dbReference>
<name>A0A8B8DL06_CRAVI</name>
<proteinExistence type="inferred from homology"/>
<dbReference type="GO" id="GO:0016020">
    <property type="term" value="C:membrane"/>
    <property type="evidence" value="ECO:0007669"/>
    <property type="project" value="UniProtKB-SubCell"/>
</dbReference>
<evidence type="ECO:0000256" key="8">
    <source>
        <dbReference type="SAM" id="Phobius"/>
    </source>
</evidence>
<feature type="transmembrane region" description="Helical" evidence="8">
    <location>
        <begin position="798"/>
        <end position="815"/>
    </location>
</feature>
<dbReference type="GeneID" id="111127539"/>
<evidence type="ECO:0000313" key="11">
    <source>
        <dbReference type="RefSeq" id="XP_022328458.1"/>
    </source>
</evidence>
<organism evidence="10 11">
    <name type="scientific">Crassostrea virginica</name>
    <name type="common">Eastern oyster</name>
    <dbReference type="NCBI Taxonomy" id="6565"/>
    <lineage>
        <taxon>Eukaryota</taxon>
        <taxon>Metazoa</taxon>
        <taxon>Spiralia</taxon>
        <taxon>Lophotrochozoa</taxon>
        <taxon>Mollusca</taxon>
        <taxon>Bivalvia</taxon>
        <taxon>Autobranchia</taxon>
        <taxon>Pteriomorphia</taxon>
        <taxon>Ostreida</taxon>
        <taxon>Ostreoidea</taxon>
        <taxon>Ostreidae</taxon>
        <taxon>Crassostrea</taxon>
    </lineage>
</organism>
<dbReference type="GO" id="GO:0016740">
    <property type="term" value="F:transferase activity"/>
    <property type="evidence" value="ECO:0007669"/>
    <property type="project" value="UniProtKB-KW"/>
</dbReference>
<dbReference type="Pfam" id="PF07779">
    <property type="entry name" value="Cas1_AcylT"/>
    <property type="match status" value="1"/>
</dbReference>
<comment type="subcellular location">
    <subcellularLocation>
        <location evidence="1">Membrane</location>
        <topology evidence="1">Multi-pass membrane protein</topology>
    </subcellularLocation>
</comment>
<feature type="transmembrane region" description="Helical" evidence="8">
    <location>
        <begin position="541"/>
        <end position="565"/>
    </location>
</feature>
<evidence type="ECO:0000313" key="10">
    <source>
        <dbReference type="Proteomes" id="UP000694844"/>
    </source>
</evidence>
<evidence type="ECO:0000256" key="5">
    <source>
        <dbReference type="ARBA" id="ARBA00022989"/>
    </source>
</evidence>
<feature type="transmembrane region" description="Helical" evidence="8">
    <location>
        <begin position="405"/>
        <end position="425"/>
    </location>
</feature>
<comment type="similarity">
    <text evidence="2">Belongs to the PC-esterase family. CASD1 subfamily.</text>
</comment>
<evidence type="ECO:0000256" key="4">
    <source>
        <dbReference type="ARBA" id="ARBA00022692"/>
    </source>
</evidence>
<reference evidence="11" key="1">
    <citation type="submission" date="2025-08" db="UniProtKB">
        <authorList>
            <consortium name="RefSeq"/>
        </authorList>
    </citation>
    <scope>IDENTIFICATION</scope>
    <source>
        <tissue evidence="11">Whole sample</tissue>
    </source>
</reference>
<dbReference type="RefSeq" id="XP_022328458.1">
    <property type="nucleotide sequence ID" value="XM_022472750.1"/>
</dbReference>
<feature type="transmembrane region" description="Helical" evidence="8">
    <location>
        <begin position="471"/>
        <end position="489"/>
    </location>
</feature>
<dbReference type="AlphaFoldDB" id="A0A8B8DL06"/>
<feature type="transmembrane region" description="Helical" evidence="8">
    <location>
        <begin position="445"/>
        <end position="464"/>
    </location>
</feature>
<feature type="transmembrane region" description="Helical" evidence="8">
    <location>
        <begin position="577"/>
        <end position="601"/>
    </location>
</feature>
<feature type="transmembrane region" description="Helical" evidence="8">
    <location>
        <begin position="661"/>
        <end position="685"/>
    </location>
</feature>
<keyword evidence="5 8" id="KW-1133">Transmembrane helix</keyword>
<keyword evidence="7" id="KW-0325">Glycoprotein</keyword>
<feature type="transmembrane region" description="Helical" evidence="8">
    <location>
        <begin position="630"/>
        <end position="649"/>
    </location>
</feature>
<feature type="transmembrane region" description="Helical" evidence="8">
    <location>
        <begin position="516"/>
        <end position="534"/>
    </location>
</feature>
<dbReference type="PANTHER" id="PTHR13533">
    <property type="entry name" value="N-ACETYLNEURAMINATE 9-O-ACETYLTRANSFERASE"/>
    <property type="match status" value="1"/>
</dbReference>
<dbReference type="InterPro" id="IPR012419">
    <property type="entry name" value="Cas1_AcylTrans_dom"/>
</dbReference>
<evidence type="ECO:0000256" key="3">
    <source>
        <dbReference type="ARBA" id="ARBA00022679"/>
    </source>
</evidence>
<evidence type="ECO:0000256" key="7">
    <source>
        <dbReference type="ARBA" id="ARBA00023180"/>
    </source>
</evidence>
<feature type="transmembrane region" description="Helical" evidence="8">
    <location>
        <begin position="752"/>
        <end position="777"/>
    </location>
</feature>
<dbReference type="KEGG" id="cvn:111127539"/>
<keyword evidence="6 8" id="KW-0472">Membrane</keyword>
<keyword evidence="10" id="KW-1185">Reference proteome</keyword>
<feature type="transmembrane region" description="Helical" evidence="8">
    <location>
        <begin position="316"/>
        <end position="337"/>
    </location>
</feature>
<dbReference type="OrthoDB" id="1932925at2759"/>
<keyword evidence="4 8" id="KW-0812">Transmembrane</keyword>
<dbReference type="Proteomes" id="UP000694844">
    <property type="component" value="Chromosome 3"/>
</dbReference>
<sequence>MADNNRGGSSTNEITYYLNVENAKILAFCIVCGFVMYHGVLHLKYGNDSCKWLLSDGRFPGYNTWQPYGCMMHKYTKIHARRCMHYIYYWGEQNHITFLGDSRIRQLYFEFVNLLSLKRVDEHKAHQNLHFEDKKISVTADFLWHPMVNSSMYDVYKNWLMAEKSSRPNLLITGSATWSIKQFNASEEAVKNFELNLTMILPYILKLKDSTQIIWMLQDPVDESKLYPNRSMITNQQVDAYNKMAIDILGGSEAKLWSSSRLVAQGIHDNSVLDGLHISKSALQLDLQMLLNMYCNDHMNHNDGTCCRVPDSVTSIQIITAAFFLVCLLSAIAMFLYRRKIRRNGSKARAADTGIRNGRSYITSKDKTWPDTVYEIMVCLGKLGLIMAYTFLCDRTNFFMKENKYYTHVNFLLPFAYLMILGFFFTENTDQTQVLHRDQTDEWKGWMQLVIMIYHLTGASKVLPIYMHIRVLVSAYLFLTGYGHFSYFWNKTDYSVQRYCQNSCNVRCCGWYDFQYYVEVMFRLNFLVVVLCFVMNRPYQFYYFVPLVSFWFTVVYLTMAIWPRISAASCDGSNLHYLYMVIKFIILTTVITLFFMSEVLFEKVFLMRPIKALFVRSDDSLHEWRFRWALDRYSVVYGMVFAFGYHLLLKKGIIADNHNKSLFSTGITLSLTVLGFIGLGSYALFSFMCKNKSECNDTHSYLVALPLISYVTVRNLVGWVRTRYSSFFAWFGKISLELFIAQYHIWLAADTYGVLVLMPTYPVLNVIVTSFIFICASHEISKITAVLTNYLVPKEGKALLRNCIVFFMIMLPVSISKGVLTF</sequence>
<keyword evidence="3" id="KW-0808">Transferase</keyword>
<evidence type="ECO:0000256" key="6">
    <source>
        <dbReference type="ARBA" id="ARBA00023136"/>
    </source>
</evidence>
<dbReference type="PANTHER" id="PTHR13533:SF1">
    <property type="entry name" value="N-ACETYLNEURAMINATE 9-O-ACETYLTRANSFERASE"/>
    <property type="match status" value="1"/>
</dbReference>
<feature type="domain" description="Cas1p 10 TM acyl transferase" evidence="9">
    <location>
        <begin position="299"/>
        <end position="803"/>
    </location>
</feature>
<dbReference type="GO" id="GO:0005794">
    <property type="term" value="C:Golgi apparatus"/>
    <property type="evidence" value="ECO:0007669"/>
    <property type="project" value="UniProtKB-ARBA"/>
</dbReference>
<evidence type="ECO:0000256" key="2">
    <source>
        <dbReference type="ARBA" id="ARBA00010666"/>
    </source>
</evidence>